<evidence type="ECO:0000313" key="1">
    <source>
        <dbReference type="EMBL" id="MFD1947802.1"/>
    </source>
</evidence>
<sequence>MDHLITDADREAFEAEMEAAARGDAAGALAHHLSGLVVERSMHRYRLREIADLGEDAPAWIQSRWCVDQAFRWMLMSEDPRVDDAVRTVLVWAHLDQLERIAGRQPDLMEYGNLVAANDWLVQQMCVYELGGLHDFLDLRAHESFVEKCDHIREWAAAPWGVYRLLSLNDRTVTVRDLVEDRDREVLNVGAFVDQSDTVLGRIVPISVPPFEMFETRPVPVDAVTAREAAAGIRRDPLAVLEAISRGREEQRLEWAFSCHGITMFSNDIVPEPGADREPDGELSGRMRDLVDAGLSTYVANGVVVAEVALIAARVVDDGGAVHIGPHLTAVLTDRAVFEAACVHSVAPEHTASWRRLAAATSAPVSERCLQLAAICERMAA</sequence>
<keyword evidence="2" id="KW-1185">Reference proteome</keyword>
<dbReference type="Proteomes" id="UP001597351">
    <property type="component" value="Unassembled WGS sequence"/>
</dbReference>
<comment type="caution">
    <text evidence="1">The sequence shown here is derived from an EMBL/GenBank/DDBJ whole genome shotgun (WGS) entry which is preliminary data.</text>
</comment>
<evidence type="ECO:0008006" key="3">
    <source>
        <dbReference type="Google" id="ProtNLM"/>
    </source>
</evidence>
<accession>A0ABW4TQ10</accession>
<gene>
    <name evidence="1" type="ORF">ACFSDE_13460</name>
</gene>
<evidence type="ECO:0000313" key="2">
    <source>
        <dbReference type="Proteomes" id="UP001597351"/>
    </source>
</evidence>
<protein>
    <recommendedName>
        <fullName evidence="3">DUF4272 domain-containing protein</fullName>
    </recommendedName>
</protein>
<name>A0ABW4TQ10_9ACTN</name>
<proteinExistence type="predicted"/>
<dbReference type="RefSeq" id="WP_343919231.1">
    <property type="nucleotide sequence ID" value="NZ_BAAAJT010000002.1"/>
</dbReference>
<organism evidence="1 2">
    <name type="scientific">Nocardioides aestuarii</name>
    <dbReference type="NCBI Taxonomy" id="252231"/>
    <lineage>
        <taxon>Bacteria</taxon>
        <taxon>Bacillati</taxon>
        <taxon>Actinomycetota</taxon>
        <taxon>Actinomycetes</taxon>
        <taxon>Propionibacteriales</taxon>
        <taxon>Nocardioidaceae</taxon>
        <taxon>Nocardioides</taxon>
    </lineage>
</organism>
<reference evidence="2" key="1">
    <citation type="journal article" date="2019" name="Int. J. Syst. Evol. Microbiol.">
        <title>The Global Catalogue of Microorganisms (GCM) 10K type strain sequencing project: providing services to taxonomists for standard genome sequencing and annotation.</title>
        <authorList>
            <consortium name="The Broad Institute Genomics Platform"/>
            <consortium name="The Broad Institute Genome Sequencing Center for Infectious Disease"/>
            <person name="Wu L."/>
            <person name="Ma J."/>
        </authorList>
    </citation>
    <scope>NUCLEOTIDE SEQUENCE [LARGE SCALE GENOMIC DNA]</scope>
    <source>
        <strain evidence="2">CGMCC 1.12477</strain>
    </source>
</reference>
<dbReference type="EMBL" id="JBHUGD010000003">
    <property type="protein sequence ID" value="MFD1947802.1"/>
    <property type="molecule type" value="Genomic_DNA"/>
</dbReference>